<evidence type="ECO:0000256" key="1">
    <source>
        <dbReference type="SAM" id="MobiDB-lite"/>
    </source>
</evidence>
<evidence type="ECO:0000313" key="2">
    <source>
        <dbReference type="EMBL" id="VEL13057.1"/>
    </source>
</evidence>
<sequence>MTSVNLAFTEDVDAGNLTPTTPGDQFSSADSSTALWRSPLPDASIRPLKSSAPKPQSITSTALSPTCASLEQFTCLMTGSHTSLDHLATISSTAITYLDESVTSAPFHPYAQPDSPQYSKTSELEVDEPVLLDYHLCLGSSEPADPAPSSSERRKSLIVEGSPTPVDSRTALLIDDCVGRAIKEPALAG</sequence>
<organism evidence="2 3">
    <name type="scientific">Protopolystoma xenopodis</name>
    <dbReference type="NCBI Taxonomy" id="117903"/>
    <lineage>
        <taxon>Eukaryota</taxon>
        <taxon>Metazoa</taxon>
        <taxon>Spiralia</taxon>
        <taxon>Lophotrochozoa</taxon>
        <taxon>Platyhelminthes</taxon>
        <taxon>Monogenea</taxon>
        <taxon>Polyopisthocotylea</taxon>
        <taxon>Polystomatidea</taxon>
        <taxon>Polystomatidae</taxon>
        <taxon>Protopolystoma</taxon>
    </lineage>
</organism>
<feature type="region of interest" description="Disordered" evidence="1">
    <location>
        <begin position="141"/>
        <end position="166"/>
    </location>
</feature>
<dbReference type="Proteomes" id="UP000784294">
    <property type="component" value="Unassembled WGS sequence"/>
</dbReference>
<accession>A0A448WJ65</accession>
<reference evidence="2" key="1">
    <citation type="submission" date="2018-11" db="EMBL/GenBank/DDBJ databases">
        <authorList>
            <consortium name="Pathogen Informatics"/>
        </authorList>
    </citation>
    <scope>NUCLEOTIDE SEQUENCE</scope>
</reference>
<name>A0A448WJ65_9PLAT</name>
<protein>
    <submittedName>
        <fullName evidence="2">Uncharacterized protein</fullName>
    </submittedName>
</protein>
<keyword evidence="3" id="KW-1185">Reference proteome</keyword>
<comment type="caution">
    <text evidence="2">The sequence shown here is derived from an EMBL/GenBank/DDBJ whole genome shotgun (WGS) entry which is preliminary data.</text>
</comment>
<evidence type="ECO:0000313" key="3">
    <source>
        <dbReference type="Proteomes" id="UP000784294"/>
    </source>
</evidence>
<feature type="region of interest" description="Disordered" evidence="1">
    <location>
        <begin position="13"/>
        <end position="32"/>
    </location>
</feature>
<dbReference type="EMBL" id="CAAALY010016648">
    <property type="protein sequence ID" value="VEL13057.1"/>
    <property type="molecule type" value="Genomic_DNA"/>
</dbReference>
<gene>
    <name evidence="2" type="ORF">PXEA_LOCUS6497</name>
</gene>
<feature type="compositionally biased region" description="Polar residues" evidence="1">
    <location>
        <begin position="17"/>
        <end position="32"/>
    </location>
</feature>
<dbReference type="AlphaFoldDB" id="A0A448WJ65"/>
<proteinExistence type="predicted"/>
<feature type="compositionally biased region" description="Low complexity" evidence="1">
    <location>
        <begin position="141"/>
        <end position="150"/>
    </location>
</feature>